<dbReference type="AlphaFoldDB" id="A0A8X6PW77"/>
<comment type="caution">
    <text evidence="2">The sequence shown here is derived from an EMBL/GenBank/DDBJ whole genome shotgun (WGS) entry which is preliminary data.</text>
</comment>
<gene>
    <name evidence="1" type="ORF">NPIL_351071</name>
    <name evidence="2" type="ORF">NPIL_656441</name>
    <name evidence="4" type="ORF">NPIL_673831</name>
    <name evidence="3" type="ORF">NPIL_77091</name>
</gene>
<keyword evidence="5" id="KW-1185">Reference proteome</keyword>
<sequence length="106" mass="12574">MAAYLFRCNYPKKEIQPSYNFLLERWVQMTHSEKDPRKNLPREINLVSVNRQRNQLRPLTLQIVYIYSRNSLKDGCDPWSEQKNPISSECSSTSTTTVLCEIFWND</sequence>
<dbReference type="EMBL" id="BMAW01034435">
    <property type="protein sequence ID" value="GFU35233.1"/>
    <property type="molecule type" value="Genomic_DNA"/>
</dbReference>
<dbReference type="EMBL" id="BMAW01013574">
    <property type="protein sequence ID" value="GFT34767.1"/>
    <property type="molecule type" value="Genomic_DNA"/>
</dbReference>
<proteinExistence type="predicted"/>
<accession>A0A8X6PW77</accession>
<dbReference type="EMBL" id="BMAW01076787">
    <property type="protein sequence ID" value="GFU03094.1"/>
    <property type="molecule type" value="Genomic_DNA"/>
</dbReference>
<evidence type="ECO:0000313" key="5">
    <source>
        <dbReference type="Proteomes" id="UP000887013"/>
    </source>
</evidence>
<protein>
    <submittedName>
        <fullName evidence="2">Uncharacterized protein</fullName>
    </submittedName>
</protein>
<dbReference type="EMBL" id="BMAW01074563">
    <property type="protein sequence ID" value="GFT92812.1"/>
    <property type="molecule type" value="Genomic_DNA"/>
</dbReference>
<organism evidence="2 5">
    <name type="scientific">Nephila pilipes</name>
    <name type="common">Giant wood spider</name>
    <name type="synonym">Nephila maculata</name>
    <dbReference type="NCBI Taxonomy" id="299642"/>
    <lineage>
        <taxon>Eukaryota</taxon>
        <taxon>Metazoa</taxon>
        <taxon>Ecdysozoa</taxon>
        <taxon>Arthropoda</taxon>
        <taxon>Chelicerata</taxon>
        <taxon>Arachnida</taxon>
        <taxon>Araneae</taxon>
        <taxon>Araneomorphae</taxon>
        <taxon>Entelegynae</taxon>
        <taxon>Araneoidea</taxon>
        <taxon>Nephilidae</taxon>
        <taxon>Nephila</taxon>
    </lineage>
</organism>
<evidence type="ECO:0000313" key="2">
    <source>
        <dbReference type="EMBL" id="GFT92812.1"/>
    </source>
</evidence>
<dbReference type="Proteomes" id="UP000887013">
    <property type="component" value="Unassembled WGS sequence"/>
</dbReference>
<name>A0A8X6PW77_NEPPI</name>
<evidence type="ECO:0000313" key="1">
    <source>
        <dbReference type="EMBL" id="GFT34767.1"/>
    </source>
</evidence>
<reference evidence="2" key="1">
    <citation type="submission" date="2020-08" db="EMBL/GenBank/DDBJ databases">
        <title>Multicomponent nature underlies the extraordinary mechanical properties of spider dragline silk.</title>
        <authorList>
            <person name="Kono N."/>
            <person name="Nakamura H."/>
            <person name="Mori M."/>
            <person name="Yoshida Y."/>
            <person name="Ohtoshi R."/>
            <person name="Malay A.D."/>
            <person name="Moran D.A.P."/>
            <person name="Tomita M."/>
            <person name="Numata K."/>
            <person name="Arakawa K."/>
        </authorList>
    </citation>
    <scope>NUCLEOTIDE SEQUENCE</scope>
</reference>
<evidence type="ECO:0000313" key="4">
    <source>
        <dbReference type="EMBL" id="GFU35233.1"/>
    </source>
</evidence>
<evidence type="ECO:0000313" key="3">
    <source>
        <dbReference type="EMBL" id="GFU03094.1"/>
    </source>
</evidence>